<name>A0A317EV78_9SPHI</name>
<dbReference type="GO" id="GO:0030178">
    <property type="term" value="P:negative regulation of Wnt signaling pathway"/>
    <property type="evidence" value="ECO:0007669"/>
    <property type="project" value="InterPro"/>
</dbReference>
<dbReference type="Proteomes" id="UP000245391">
    <property type="component" value="Unassembled WGS sequence"/>
</dbReference>
<dbReference type="AlphaFoldDB" id="A0A317EV78"/>
<dbReference type="InterPro" id="IPR042425">
    <property type="entry name" value="APCDD1"/>
</dbReference>
<reference evidence="2" key="1">
    <citation type="submission" date="2018-05" db="EMBL/GenBank/DDBJ databases">
        <title>Pedobacter paludis sp. nov., isolated from wetland soil.</title>
        <authorList>
            <person name="Zhang Y."/>
        </authorList>
    </citation>
    <scope>NUCLEOTIDE SEQUENCE [LARGE SCALE GENOMIC DNA]</scope>
    <source>
        <strain evidence="2">R-8</strain>
    </source>
</reference>
<dbReference type="PANTHER" id="PTHR31021">
    <property type="entry name" value="ADENOMATOSIS POLYPOSIS COLI DOWN-REGULATED 1"/>
    <property type="match status" value="1"/>
</dbReference>
<dbReference type="RefSeq" id="WP_109930800.1">
    <property type="nucleotide sequence ID" value="NZ_QGNY01000005.1"/>
</dbReference>
<dbReference type="GO" id="GO:0017147">
    <property type="term" value="F:Wnt-protein binding"/>
    <property type="evidence" value="ECO:0007669"/>
    <property type="project" value="InterPro"/>
</dbReference>
<proteinExistence type="predicted"/>
<evidence type="ECO:0000313" key="2">
    <source>
        <dbReference type="Proteomes" id="UP000245391"/>
    </source>
</evidence>
<sequence length="188" mass="21266">MTLDQIKQSLLGDWKSIATEIRPSLSKNADGSMKPFYLKREFKYLPNDKFELEVTNFADTFGKLPLAKILLKGHIVWQGEHAVAVDAQKVNFIADEAYEVTPLLQGFVDVLNQIASAGFKKWEIGVMQNILGKAFVPFGLAEGQIFGEFDLIYLHDNMLFWGARNVDGRGFDTEENRPTSLQIPLIRK</sequence>
<dbReference type="GO" id="GO:0005886">
    <property type="term" value="C:plasma membrane"/>
    <property type="evidence" value="ECO:0007669"/>
    <property type="project" value="InterPro"/>
</dbReference>
<organism evidence="1 2">
    <name type="scientific">Pedobacter paludis</name>
    <dbReference type="NCBI Taxonomy" id="2203212"/>
    <lineage>
        <taxon>Bacteria</taxon>
        <taxon>Pseudomonadati</taxon>
        <taxon>Bacteroidota</taxon>
        <taxon>Sphingobacteriia</taxon>
        <taxon>Sphingobacteriales</taxon>
        <taxon>Sphingobacteriaceae</taxon>
        <taxon>Pedobacter</taxon>
    </lineage>
</organism>
<comment type="caution">
    <text evidence="1">The sequence shown here is derived from an EMBL/GenBank/DDBJ whole genome shotgun (WGS) entry which is preliminary data.</text>
</comment>
<accession>A0A317EV78</accession>
<protein>
    <recommendedName>
        <fullName evidence="3">APCDD1 domain-containing protein</fullName>
    </recommendedName>
</protein>
<dbReference type="OrthoDB" id="8246627at2"/>
<dbReference type="PANTHER" id="PTHR31021:SF1">
    <property type="entry name" value="CHROMOSOME UNDETERMINED SCAFFOLD_56, WHOLE GENOME SHOTGUN SEQUENCE"/>
    <property type="match status" value="1"/>
</dbReference>
<evidence type="ECO:0008006" key="3">
    <source>
        <dbReference type="Google" id="ProtNLM"/>
    </source>
</evidence>
<dbReference type="EMBL" id="QGNY01000005">
    <property type="protein sequence ID" value="PWS30850.1"/>
    <property type="molecule type" value="Genomic_DNA"/>
</dbReference>
<evidence type="ECO:0000313" key="1">
    <source>
        <dbReference type="EMBL" id="PWS30850.1"/>
    </source>
</evidence>
<keyword evidence="2" id="KW-1185">Reference proteome</keyword>
<gene>
    <name evidence="1" type="ORF">DF947_14660</name>
</gene>